<accession>A0A2P5XJS9</accession>
<dbReference type="OrthoDB" id="2735536at2759"/>
<dbReference type="Gene3D" id="3.40.50.720">
    <property type="entry name" value="NAD(P)-binding Rossmann-like Domain"/>
    <property type="match status" value="1"/>
</dbReference>
<feature type="compositionally biased region" description="Basic and acidic residues" evidence="1">
    <location>
        <begin position="163"/>
        <end position="176"/>
    </location>
</feature>
<reference evidence="2 3" key="1">
    <citation type="submission" date="2015-01" db="EMBL/GenBank/DDBJ databases">
        <title>Genome of allotetraploid Gossypium barbadense reveals genomic plasticity and fiber elongation in cotton evolution.</title>
        <authorList>
            <person name="Chen X."/>
            <person name="Liu X."/>
            <person name="Zhao B."/>
            <person name="Zheng H."/>
            <person name="Hu Y."/>
            <person name="Lu G."/>
            <person name="Yang C."/>
            <person name="Chen J."/>
            <person name="Shan C."/>
            <person name="Zhang L."/>
            <person name="Zhou Y."/>
            <person name="Wang L."/>
            <person name="Guo W."/>
            <person name="Bai Y."/>
            <person name="Ruan J."/>
            <person name="Shangguan X."/>
            <person name="Mao Y."/>
            <person name="Jiang J."/>
            <person name="Zhu Y."/>
            <person name="Lei J."/>
            <person name="Kang H."/>
            <person name="Chen S."/>
            <person name="He X."/>
            <person name="Wang R."/>
            <person name="Wang Y."/>
            <person name="Chen J."/>
            <person name="Wang L."/>
            <person name="Yu S."/>
            <person name="Wang B."/>
            <person name="Wei J."/>
            <person name="Song S."/>
            <person name="Lu X."/>
            <person name="Gao Z."/>
            <person name="Gu W."/>
            <person name="Deng X."/>
            <person name="Ma D."/>
            <person name="Wang S."/>
            <person name="Liang W."/>
            <person name="Fang L."/>
            <person name="Cai C."/>
            <person name="Zhu X."/>
            <person name="Zhou B."/>
            <person name="Zhang Y."/>
            <person name="Chen Z."/>
            <person name="Xu S."/>
            <person name="Zhu R."/>
            <person name="Wang S."/>
            <person name="Zhang T."/>
            <person name="Zhao G."/>
        </authorList>
    </citation>
    <scope>NUCLEOTIDE SEQUENCE [LARGE SCALE GENOMIC DNA]</scope>
    <source>
        <strain evidence="3">cv. Xinhai21</strain>
        <tissue evidence="2">Leaf</tissue>
    </source>
</reference>
<protein>
    <recommendedName>
        <fullName evidence="4">Isopenicillin N synthase-like Fe(2+) 2OG dioxygenase domain-containing protein</fullName>
    </recommendedName>
</protein>
<feature type="region of interest" description="Disordered" evidence="1">
    <location>
        <begin position="1"/>
        <end position="32"/>
    </location>
</feature>
<sequence length="176" mass="19056">MNGRRITKPHPSLSPTPSRIPPPTTALPSLSLSSLSPPQRYCIAGKSVYPSELVKILQELNPHLILPQRCSDEKESLPVFPAFKVSQERVKSLGINFTPLELLTCHFIGGLVLQVRTTGRFKRVKHRVLANSVKSRLSMIMNGGTMGGGDGGGEGGESSGRGRSREGRGMRWGDLG</sequence>
<name>A0A2P5XJS9_GOSBA</name>
<evidence type="ECO:0000313" key="2">
    <source>
        <dbReference type="EMBL" id="PPS03594.1"/>
    </source>
</evidence>
<organism evidence="2 3">
    <name type="scientific">Gossypium barbadense</name>
    <name type="common">Sea Island cotton</name>
    <name type="synonym">Hibiscus barbadensis</name>
    <dbReference type="NCBI Taxonomy" id="3634"/>
    <lineage>
        <taxon>Eukaryota</taxon>
        <taxon>Viridiplantae</taxon>
        <taxon>Streptophyta</taxon>
        <taxon>Embryophyta</taxon>
        <taxon>Tracheophyta</taxon>
        <taxon>Spermatophyta</taxon>
        <taxon>Magnoliopsida</taxon>
        <taxon>eudicotyledons</taxon>
        <taxon>Gunneridae</taxon>
        <taxon>Pentapetalae</taxon>
        <taxon>rosids</taxon>
        <taxon>malvids</taxon>
        <taxon>Malvales</taxon>
        <taxon>Malvaceae</taxon>
        <taxon>Malvoideae</taxon>
        <taxon>Gossypium</taxon>
    </lineage>
</organism>
<feature type="compositionally biased region" description="Pro residues" evidence="1">
    <location>
        <begin position="12"/>
        <end position="25"/>
    </location>
</feature>
<dbReference type="AlphaFoldDB" id="A0A2P5XJS9"/>
<evidence type="ECO:0000256" key="1">
    <source>
        <dbReference type="SAM" id="MobiDB-lite"/>
    </source>
</evidence>
<dbReference type="Proteomes" id="UP000239757">
    <property type="component" value="Unassembled WGS sequence"/>
</dbReference>
<gene>
    <name evidence="2" type="ORF">GOBAR_AA17078</name>
</gene>
<feature type="region of interest" description="Disordered" evidence="1">
    <location>
        <begin position="142"/>
        <end position="176"/>
    </location>
</feature>
<dbReference type="EMBL" id="KZ664729">
    <property type="protein sequence ID" value="PPS03594.1"/>
    <property type="molecule type" value="Genomic_DNA"/>
</dbReference>
<evidence type="ECO:0000313" key="3">
    <source>
        <dbReference type="Proteomes" id="UP000239757"/>
    </source>
</evidence>
<proteinExistence type="predicted"/>
<evidence type="ECO:0008006" key="4">
    <source>
        <dbReference type="Google" id="ProtNLM"/>
    </source>
</evidence>
<feature type="compositionally biased region" description="Gly residues" evidence="1">
    <location>
        <begin position="144"/>
        <end position="159"/>
    </location>
</feature>